<name>A0ABT2BQL2_9BURK</name>
<evidence type="ECO:0000256" key="1">
    <source>
        <dbReference type="SAM" id="SignalP"/>
    </source>
</evidence>
<protein>
    <submittedName>
        <fullName evidence="3">Hemerythrin domain-containing protein</fullName>
    </submittedName>
</protein>
<keyword evidence="1" id="KW-0732">Signal</keyword>
<evidence type="ECO:0000259" key="2">
    <source>
        <dbReference type="Pfam" id="PF01814"/>
    </source>
</evidence>
<keyword evidence="4" id="KW-1185">Reference proteome</keyword>
<accession>A0ABT2BQL2</accession>
<organism evidence="3 4">
    <name type="scientific">Massilia solisilvae</name>
    <dbReference type="NCBI Taxonomy" id="1811225"/>
    <lineage>
        <taxon>Bacteria</taxon>
        <taxon>Pseudomonadati</taxon>
        <taxon>Pseudomonadota</taxon>
        <taxon>Betaproteobacteria</taxon>
        <taxon>Burkholderiales</taxon>
        <taxon>Oxalobacteraceae</taxon>
        <taxon>Telluria group</taxon>
        <taxon>Massilia</taxon>
    </lineage>
</organism>
<feature type="signal peptide" evidence="1">
    <location>
        <begin position="1"/>
        <end position="28"/>
    </location>
</feature>
<evidence type="ECO:0000313" key="4">
    <source>
        <dbReference type="Proteomes" id="UP001205861"/>
    </source>
</evidence>
<proteinExistence type="predicted"/>
<reference evidence="3 4" key="1">
    <citation type="submission" date="2022-08" db="EMBL/GenBank/DDBJ databases">
        <title>Reclassification of Massilia species as members of the genera Telluria, Duganella, Pseudoduganella, Mokoshia gen. nov. and Zemynaea gen. nov. using orthogonal and non-orthogonal genome-based approaches.</title>
        <authorList>
            <person name="Bowman J.P."/>
        </authorList>
    </citation>
    <scope>NUCLEOTIDE SEQUENCE [LARGE SCALE GENOMIC DNA]</scope>
    <source>
        <strain evidence="3 4">JCM 31607</strain>
    </source>
</reference>
<sequence length="180" mass="19529">MLLRKLFQMIAGSAFLYLGIASQGTAAAQEPKHGVRAPASIEAEHKELHEELASAVRSGGRTAEAARNVEKLLQPHFVKEEQFALPPLAALSDLAAGKMPPNAGDIIQMSDHLQQEMPTMLAEHASIGKALERLRAAALEEHKPAAALFADHLMAHAKQEEEIMYPAAILAGRYLKLKEL</sequence>
<feature type="chain" id="PRO_5047018576" evidence="1">
    <location>
        <begin position="29"/>
        <end position="180"/>
    </location>
</feature>
<comment type="caution">
    <text evidence="3">The sequence shown here is derived from an EMBL/GenBank/DDBJ whole genome shotgun (WGS) entry which is preliminary data.</text>
</comment>
<gene>
    <name evidence="3" type="ORF">NX773_19465</name>
</gene>
<dbReference type="Proteomes" id="UP001205861">
    <property type="component" value="Unassembled WGS sequence"/>
</dbReference>
<dbReference type="RefSeq" id="WP_258857942.1">
    <property type="nucleotide sequence ID" value="NZ_JANUGV010000006.1"/>
</dbReference>
<evidence type="ECO:0000313" key="3">
    <source>
        <dbReference type="EMBL" id="MCS0610350.1"/>
    </source>
</evidence>
<dbReference type="Pfam" id="PF01814">
    <property type="entry name" value="Hemerythrin"/>
    <property type="match status" value="1"/>
</dbReference>
<dbReference type="Gene3D" id="1.20.120.520">
    <property type="entry name" value="nmb1532 protein domain like"/>
    <property type="match status" value="1"/>
</dbReference>
<dbReference type="InterPro" id="IPR012312">
    <property type="entry name" value="Hemerythrin-like"/>
</dbReference>
<dbReference type="EMBL" id="JANUGV010000006">
    <property type="protein sequence ID" value="MCS0610350.1"/>
    <property type="molecule type" value="Genomic_DNA"/>
</dbReference>
<feature type="domain" description="Hemerythrin-like" evidence="2">
    <location>
        <begin position="41"/>
        <end position="168"/>
    </location>
</feature>